<feature type="compositionally biased region" description="Low complexity" evidence="6">
    <location>
        <begin position="3241"/>
        <end position="3254"/>
    </location>
</feature>
<feature type="compositionally biased region" description="Basic and acidic residues" evidence="6">
    <location>
        <begin position="1866"/>
        <end position="1885"/>
    </location>
</feature>
<evidence type="ECO:0000313" key="8">
    <source>
        <dbReference type="EMBL" id="PZC73872.1"/>
    </source>
</evidence>
<evidence type="ECO:0000256" key="2">
    <source>
        <dbReference type="ARBA" id="ARBA00022737"/>
    </source>
</evidence>
<feature type="compositionally biased region" description="Basic and acidic residues" evidence="6">
    <location>
        <begin position="1992"/>
        <end position="2002"/>
    </location>
</feature>
<feature type="region of interest" description="Disordered" evidence="6">
    <location>
        <begin position="4038"/>
        <end position="4061"/>
    </location>
</feature>
<feature type="region of interest" description="Disordered" evidence="6">
    <location>
        <begin position="3757"/>
        <end position="3779"/>
    </location>
</feature>
<feature type="compositionally biased region" description="Basic residues" evidence="6">
    <location>
        <begin position="2270"/>
        <end position="2280"/>
    </location>
</feature>
<feature type="compositionally biased region" description="Basic and acidic residues" evidence="6">
    <location>
        <begin position="1545"/>
        <end position="1566"/>
    </location>
</feature>
<feature type="compositionally biased region" description="Polar residues" evidence="6">
    <location>
        <begin position="1853"/>
        <end position="1865"/>
    </location>
</feature>
<dbReference type="SMART" id="SM00355">
    <property type="entry name" value="ZnF_C2H2"/>
    <property type="match status" value="25"/>
</dbReference>
<dbReference type="InterPro" id="IPR050688">
    <property type="entry name" value="Zinc_finger/UBP_domain"/>
</dbReference>
<feature type="compositionally biased region" description="Acidic residues" evidence="6">
    <location>
        <begin position="2087"/>
        <end position="2114"/>
    </location>
</feature>
<feature type="compositionally biased region" description="Basic and acidic residues" evidence="6">
    <location>
        <begin position="868"/>
        <end position="896"/>
    </location>
</feature>
<feature type="compositionally biased region" description="Basic and acidic residues" evidence="6">
    <location>
        <begin position="197"/>
        <end position="215"/>
    </location>
</feature>
<feature type="region of interest" description="Disordered" evidence="6">
    <location>
        <begin position="2225"/>
        <end position="2376"/>
    </location>
</feature>
<evidence type="ECO:0000259" key="7">
    <source>
        <dbReference type="PROSITE" id="PS50157"/>
    </source>
</evidence>
<feature type="compositionally biased region" description="Polar residues" evidence="6">
    <location>
        <begin position="1825"/>
        <end position="1835"/>
    </location>
</feature>
<feature type="region of interest" description="Disordered" evidence="6">
    <location>
        <begin position="4317"/>
        <end position="4345"/>
    </location>
</feature>
<gene>
    <name evidence="8" type="primary">HaOG208702</name>
    <name evidence="8" type="ORF">B5X24_HaOG208702</name>
</gene>
<dbReference type="OrthoDB" id="4737882at2759"/>
<feature type="compositionally biased region" description="Pro residues" evidence="6">
    <location>
        <begin position="3768"/>
        <end position="3779"/>
    </location>
</feature>
<feature type="compositionally biased region" description="Basic and acidic residues" evidence="6">
    <location>
        <begin position="917"/>
        <end position="937"/>
    </location>
</feature>
<feature type="region of interest" description="Disordered" evidence="6">
    <location>
        <begin position="2580"/>
        <end position="2599"/>
    </location>
</feature>
<evidence type="ECO:0000256" key="3">
    <source>
        <dbReference type="ARBA" id="ARBA00022771"/>
    </source>
</evidence>
<dbReference type="InterPro" id="IPR048385">
    <property type="entry name" value="Med15_central"/>
</dbReference>
<name>A0A2W1BFM9_HELAM</name>
<dbReference type="GO" id="GO:0008270">
    <property type="term" value="F:zinc ion binding"/>
    <property type="evidence" value="ECO:0007669"/>
    <property type="project" value="UniProtKB-KW"/>
</dbReference>
<protein>
    <recommendedName>
        <fullName evidence="7">C2H2-type domain-containing protein</fullName>
    </recommendedName>
</protein>
<feature type="compositionally biased region" description="Basic and acidic residues" evidence="6">
    <location>
        <begin position="2656"/>
        <end position="2676"/>
    </location>
</feature>
<dbReference type="InterPro" id="IPR013087">
    <property type="entry name" value="Znf_C2H2_type"/>
</dbReference>
<feature type="region of interest" description="Disordered" evidence="6">
    <location>
        <begin position="1980"/>
        <end position="2178"/>
    </location>
</feature>
<keyword evidence="9" id="KW-1185">Reference proteome</keyword>
<feature type="compositionally biased region" description="Polar residues" evidence="6">
    <location>
        <begin position="817"/>
        <end position="850"/>
    </location>
</feature>
<feature type="region of interest" description="Disordered" evidence="6">
    <location>
        <begin position="411"/>
        <end position="464"/>
    </location>
</feature>
<dbReference type="PANTHER" id="PTHR24403:SF67">
    <property type="entry name" value="FI01116P-RELATED"/>
    <property type="match status" value="1"/>
</dbReference>
<evidence type="ECO:0000256" key="1">
    <source>
        <dbReference type="ARBA" id="ARBA00022723"/>
    </source>
</evidence>
<feature type="compositionally biased region" description="Basic and acidic residues" evidence="6">
    <location>
        <begin position="241"/>
        <end position="251"/>
    </location>
</feature>
<feature type="compositionally biased region" description="Basic and acidic residues" evidence="6">
    <location>
        <begin position="2016"/>
        <end position="2086"/>
    </location>
</feature>
<feature type="domain" description="C2H2-type" evidence="7">
    <location>
        <begin position="3086"/>
        <end position="3114"/>
    </location>
</feature>
<feature type="compositionally biased region" description="Basic residues" evidence="6">
    <location>
        <begin position="219"/>
        <end position="240"/>
    </location>
</feature>
<dbReference type="Proteomes" id="UP000249218">
    <property type="component" value="Unassembled WGS sequence"/>
</dbReference>
<reference evidence="8 9" key="1">
    <citation type="journal article" date="2017" name="BMC Biol.">
        <title>Genomic innovations, transcriptional plasticity and gene loss underlying the evolution and divergence of two highly polyphagous and invasive Helicoverpa pest species.</title>
        <authorList>
            <person name="Pearce S.L."/>
            <person name="Clarke D.F."/>
            <person name="East P.D."/>
            <person name="Elfekih S."/>
            <person name="Gordon K.H."/>
            <person name="Jermiin L.S."/>
            <person name="McGaughran A."/>
            <person name="Oakeshott J.G."/>
            <person name="Papanikolaou A."/>
            <person name="Perera O.P."/>
            <person name="Rane R.V."/>
            <person name="Richards S."/>
            <person name="Tay W.T."/>
            <person name="Walsh T.K."/>
            <person name="Anderson A."/>
            <person name="Anderson C.J."/>
            <person name="Asgari S."/>
            <person name="Board P.G."/>
            <person name="Bretschneider A."/>
            <person name="Campbell P.M."/>
            <person name="Chertemps T."/>
            <person name="Christeller J.T."/>
            <person name="Coppin C.W."/>
            <person name="Downes S.J."/>
            <person name="Duan G."/>
            <person name="Farnsworth C.A."/>
            <person name="Good R.T."/>
            <person name="Han L.B."/>
            <person name="Han Y.C."/>
            <person name="Hatje K."/>
            <person name="Horne I."/>
            <person name="Huang Y.P."/>
            <person name="Hughes D.S."/>
            <person name="Jacquin-Joly E."/>
            <person name="James W."/>
            <person name="Jhangiani S."/>
            <person name="Kollmar M."/>
            <person name="Kuwar S.S."/>
            <person name="Li S."/>
            <person name="Liu N.Y."/>
            <person name="Maibeche M.T."/>
            <person name="Miller J.R."/>
            <person name="Montagne N."/>
            <person name="Perry T."/>
            <person name="Qu J."/>
            <person name="Song S.V."/>
            <person name="Sutton G.G."/>
            <person name="Vogel H."/>
            <person name="Walenz B.P."/>
            <person name="Xu W."/>
            <person name="Zhang H.J."/>
            <person name="Zou Z."/>
            <person name="Batterham P."/>
            <person name="Edwards O.R."/>
            <person name="Feyereisen R."/>
            <person name="Gibbs R.A."/>
            <person name="Heckel D.G."/>
            <person name="McGrath A."/>
            <person name="Robin C."/>
            <person name="Scherer S.E."/>
            <person name="Worley K.C."/>
            <person name="Wu Y.D."/>
        </authorList>
    </citation>
    <scope>NUCLEOTIDE SEQUENCE [LARGE SCALE GENOMIC DNA]</scope>
    <source>
        <strain evidence="8">Harm_GR_Male_#8</strain>
        <tissue evidence="8">Whole organism</tissue>
    </source>
</reference>
<feature type="compositionally biased region" description="Basic and acidic residues" evidence="6">
    <location>
        <begin position="1669"/>
        <end position="1678"/>
    </location>
</feature>
<proteinExistence type="predicted"/>
<feature type="region of interest" description="Disordered" evidence="6">
    <location>
        <begin position="2648"/>
        <end position="2701"/>
    </location>
</feature>
<keyword evidence="2" id="KW-0677">Repeat</keyword>
<feature type="region of interest" description="Disordered" evidence="6">
    <location>
        <begin position="747"/>
        <end position="969"/>
    </location>
</feature>
<dbReference type="PROSITE" id="PS50157">
    <property type="entry name" value="ZINC_FINGER_C2H2_2"/>
    <property type="match status" value="1"/>
</dbReference>
<organism evidence="8 9">
    <name type="scientific">Helicoverpa armigera</name>
    <name type="common">Cotton bollworm</name>
    <name type="synonym">Heliothis armigera</name>
    <dbReference type="NCBI Taxonomy" id="29058"/>
    <lineage>
        <taxon>Eukaryota</taxon>
        <taxon>Metazoa</taxon>
        <taxon>Ecdysozoa</taxon>
        <taxon>Arthropoda</taxon>
        <taxon>Hexapoda</taxon>
        <taxon>Insecta</taxon>
        <taxon>Pterygota</taxon>
        <taxon>Neoptera</taxon>
        <taxon>Endopterygota</taxon>
        <taxon>Lepidoptera</taxon>
        <taxon>Glossata</taxon>
        <taxon>Ditrysia</taxon>
        <taxon>Noctuoidea</taxon>
        <taxon>Noctuidae</taxon>
        <taxon>Heliothinae</taxon>
        <taxon>Helicoverpa</taxon>
    </lineage>
</organism>
<feature type="compositionally biased region" description="Acidic residues" evidence="6">
    <location>
        <begin position="684"/>
        <end position="693"/>
    </location>
</feature>
<feature type="compositionally biased region" description="Basic residues" evidence="6">
    <location>
        <begin position="2245"/>
        <end position="2255"/>
    </location>
</feature>
<feature type="compositionally biased region" description="Low complexity" evidence="6">
    <location>
        <begin position="4038"/>
        <end position="4048"/>
    </location>
</feature>
<feature type="compositionally biased region" description="Low complexity" evidence="6">
    <location>
        <begin position="1616"/>
        <end position="1625"/>
    </location>
</feature>
<feature type="compositionally biased region" description="Polar residues" evidence="6">
    <location>
        <begin position="2004"/>
        <end position="2015"/>
    </location>
</feature>
<feature type="compositionally biased region" description="Polar residues" evidence="6">
    <location>
        <begin position="1920"/>
        <end position="1941"/>
    </location>
</feature>
<feature type="region of interest" description="Disordered" evidence="6">
    <location>
        <begin position="3179"/>
        <end position="3206"/>
    </location>
</feature>
<feature type="region of interest" description="Disordered" evidence="6">
    <location>
        <begin position="150"/>
        <end position="253"/>
    </location>
</feature>
<feature type="compositionally biased region" description="Basic and acidic residues" evidence="6">
    <location>
        <begin position="2225"/>
        <end position="2244"/>
    </location>
</feature>
<evidence type="ECO:0000256" key="4">
    <source>
        <dbReference type="ARBA" id="ARBA00022833"/>
    </source>
</evidence>
<feature type="region of interest" description="Disordered" evidence="6">
    <location>
        <begin position="4073"/>
        <end position="4094"/>
    </location>
</feature>
<dbReference type="Pfam" id="PF21538">
    <property type="entry name" value="Med15_M"/>
    <property type="match status" value="1"/>
</dbReference>
<feature type="region of interest" description="Disordered" evidence="6">
    <location>
        <begin position="1825"/>
        <end position="1946"/>
    </location>
</feature>
<feature type="compositionally biased region" description="Low complexity" evidence="6">
    <location>
        <begin position="2312"/>
        <end position="2326"/>
    </location>
</feature>
<feature type="compositionally biased region" description="Basic residues" evidence="6">
    <location>
        <begin position="2120"/>
        <end position="2143"/>
    </location>
</feature>
<feature type="compositionally biased region" description="Basic and acidic residues" evidence="6">
    <location>
        <begin position="411"/>
        <end position="433"/>
    </location>
</feature>
<feature type="compositionally biased region" description="Polar residues" evidence="6">
    <location>
        <begin position="449"/>
        <end position="464"/>
    </location>
</feature>
<evidence type="ECO:0000256" key="6">
    <source>
        <dbReference type="SAM" id="MobiDB-lite"/>
    </source>
</evidence>
<feature type="compositionally biased region" description="Acidic residues" evidence="6">
    <location>
        <begin position="434"/>
        <end position="443"/>
    </location>
</feature>
<feature type="compositionally biased region" description="Polar residues" evidence="6">
    <location>
        <begin position="2678"/>
        <end position="2701"/>
    </location>
</feature>
<feature type="compositionally biased region" description="Basic and acidic residues" evidence="6">
    <location>
        <begin position="1142"/>
        <end position="1173"/>
    </location>
</feature>
<feature type="region of interest" description="Disordered" evidence="6">
    <location>
        <begin position="3227"/>
        <end position="3286"/>
    </location>
</feature>
<feature type="compositionally biased region" description="Polar residues" evidence="6">
    <location>
        <begin position="3228"/>
        <end position="3239"/>
    </location>
</feature>
<feature type="region of interest" description="Disordered" evidence="6">
    <location>
        <begin position="986"/>
        <end position="1065"/>
    </location>
</feature>
<dbReference type="Gene3D" id="3.30.160.60">
    <property type="entry name" value="Classic Zinc Finger"/>
    <property type="match status" value="4"/>
</dbReference>
<dbReference type="GO" id="GO:0045944">
    <property type="term" value="P:positive regulation of transcription by RNA polymerase II"/>
    <property type="evidence" value="ECO:0007669"/>
    <property type="project" value="TreeGrafter"/>
</dbReference>
<feature type="region of interest" description="Disordered" evidence="6">
    <location>
        <begin position="680"/>
        <end position="720"/>
    </location>
</feature>
<evidence type="ECO:0000256" key="5">
    <source>
        <dbReference type="PROSITE-ProRule" id="PRU00042"/>
    </source>
</evidence>
<dbReference type="PROSITE" id="PS00028">
    <property type="entry name" value="ZINC_FINGER_C2H2_1"/>
    <property type="match status" value="3"/>
</dbReference>
<feature type="compositionally biased region" description="Basic residues" evidence="6">
    <location>
        <begin position="4327"/>
        <end position="4336"/>
    </location>
</feature>
<dbReference type="GO" id="GO:0005634">
    <property type="term" value="C:nucleus"/>
    <property type="evidence" value="ECO:0007669"/>
    <property type="project" value="TreeGrafter"/>
</dbReference>
<accession>A0A2W1BFM9</accession>
<keyword evidence="4" id="KW-0862">Zinc</keyword>
<feature type="region of interest" description="Disordered" evidence="6">
    <location>
        <begin position="1105"/>
        <end position="1238"/>
    </location>
</feature>
<feature type="compositionally biased region" description="Basic and acidic residues" evidence="6">
    <location>
        <begin position="1579"/>
        <end position="1613"/>
    </location>
</feature>
<feature type="compositionally biased region" description="Polar residues" evidence="6">
    <location>
        <begin position="750"/>
        <end position="765"/>
    </location>
</feature>
<feature type="compositionally biased region" description="Basic and acidic residues" evidence="6">
    <location>
        <begin position="1216"/>
        <end position="1225"/>
    </location>
</feature>
<sequence>MNCFSVDKMDSKYDQKFEEMKKYIPFLEDMIKRLESTSQGSANPRQAQLDKIRSLRDLLLNKKKRMKMENLLKCEQVLINLYAKVEQRDTISTIKKAPDPGISKDPPQEKSKLEVVRNKLKSVVKRQDEEVQETLPEILRVNEVEEVHTAGSKEPALFQRRPNRSPLSPTRSLTKEGRLSPPSSASKRNYTRVLLSPDREARRWSASESTDDKPLFSRRSPRRSPRRRSPAYHKRERKKSFKESSGRKSKDLNITLNVPEDSLSTLNTKDIFTRIINCSDGDVDIDTLRVLRKQILTELKKTGARDDISDLILKSYSKKKGKSRKKEEVEEGELSDSESEVIQNLYGNLSGNLVLKDQNDAKTSSDKDKARKIQICLVINSDKDNNDAQTNKVTDLPNNSDTLELEMYNAESKEDKQTASNKEADQKQPIKIDDGDDNDDEDDKAVPDEQNTQNQVKDNQSTLNEMKNISDTDVKLQQPAEECKHEKPVTEPIQNKANFYNPTDSAVDEEKKLEEENVVLPADTQNVTDIKTDPKSETTISDVSISSNKVCHIDAELQKMEKPVEIPLLNEPIIPETSTKNTVSEIDILQALKKEILSESISIPGAEASTPLLHQPKLNKVESAKEIFTKKKKISIENYKQKIESSIRLYIPDNDSKDDLVKKPSLKLTEKECERFNFPKMSFDEDSSGEEESEIKASDVYSDLAPTSPDREESTTVGSIPPVIIPVDPVKAVPVANKVDVDMRTLPLLSPNQNKQPTTNATKPLSNEVKMAPTKIDTKIIDQSKCQNRPTVLDPRIRRDINSSQSPSPHTADRSRSSAFTNVNQSPATNASMTPNSRSYEMTPSHQSFDPDQAKTKHVYMPSFSMFDSRERENSVSRESREKVERPESRKSRFEDIGDSSWSSSDVPNARYNDSYKGQKTDRYRLDNRDSYKRTESHMTPVQTFGRSSDGPNTSTQQFSRLDKPMTPSHPFGRSDCPTTPIHSFGRSECPPTPSHPFGRSECPPTPGHSFGRSECPPTPSHSFGRSECPPTPGHSFGRSDCPPTPSHSFGMSDGPSPNHPFSIQSTFMNMECPTSTPSHSFGVTDCAPTPKPYYDYGRNECPPTPNHAFGRSEHPKTPSHPFGRSDTPNMFGRNDCNAQKYTKDPRLNRKPEYETHSQFDERDRGYYKDRGYYRGGSYKSQKPLSVPDSYQNQDRERGRNSTYRYYAPELSGRQLNKDQSRREPNVGGPIPRDYDNRRNFYKESRGYDDVSQRNQRERSVGRNVYPENTREVSVGQHSRRHEGNFNQSLTRRPSVVTHIPLESESNTLSIKPHAGRSFAIDSSVNATFQKFLERTRKSQACEDNFDARRKRASSVGRSLVPEFTGGRILSDDSKRNFEINNKRELFRRASSVGRDLRSDSPAEKRSFQEIKAEFKTYKHPVKDFNKFDTGKIRNIDTKSKNSADNVVRSRKDYYEQYKNEKRIPKSKTFNYVDPATRKLNKLRNKYGDDPRQRKNGIVYSNDNIVKGAILTSGYGVKNYKIPKIKRVTEEKEVIPKIDEPVHKKDDIEKEKKNTEKKKEEEELIKNKSNYKNKVTSKQNDKNAHSGLKDSETAKNKEIKKGKNKESDVKSDSETDQSQTSVDSTSKSEEQVGRRRTRWSTKVAASNTEGIRKTKKSRISIISDSESDTDMKDSKTDTLDSDITKSVTPIPVSSPIKEKTVPKQTNAIDIHTNFGLELEMFSDNVVSDPVLDNINALIADLDNDLDRSKNEASNKFTKEITLENMMQNITCPQDNASTEEISKVLNINELPITDKKVPVVSLSDTIKTKETEGITEKTKMTDSISKLDTTNSSDVVSLPKGAEKDTEDETMNTDKPTNVDIVSTTDTEKEKIPIDDKSKIDERSMDGCSTPDSTINTDDVLEKSKNDEVVVDSTNEEVQSETNVTSTDSEPKPSSSRTETAPSELDSLLTILQDKSLNDLLKKLTDKTDGKTRKMLEKISKIVADDEPDEKTEEKGENKREISSAANESSCTDNTKANEKKIVSELLLDKDEEKESNKVKDTQSNTEKDQSNKEEDTESKKEEDNKSTVEETKLNKDEDTKSKDENQENDENQDHDESFEDFVGDDSNEEEDTSEQVSKTRGRKKMPVKKTKYAKKGKRKYTRKTTMAEKRVTRASAAVVTQKKNKKPPRELQNLHADIKEMYDRDDILSATGIRMCRLAKMVHDKSPPKDDVLPEVEPVVVLEKFKNKVPESDKIREQPIPEKVRKKPGPKPKPKVSTESLPEPEKGKYKPGPKSRIKSKRDSDPYDFDTESLDTTTEKASDDDSEDSSDSEVGSLASSKSFGSSEVLSEIKKKTKRKRRGGWQDGVIKPKHKKKKVETKVDSTPEPMDTTLTSEKQSAIQTSISFTDRLYCFSKNESVYSCRLCRYTGTDIVHHYKTEHPHVEIPLSRMAPAVAKEAIDQCKEIDFRAVSKISSDKYICIFCYQEFPNSNSVLETFFWHVVSMHTGEYKHRCSECPKEKHCPYSLDIPPPPKDTKGQLTGYICKKCNFTQLSVENLKTHVIQRHNDEQTFVYNINLSAMSKKELKELSRRSELSKKPAVDTAKINEETKEEDTKHANVSDVSKLKSTIKTNALAPIQSKITFETDDNAGEFSDLDKPVEATIKIEQIETENTDDVARDPPSDNISETERIREEEQQAVQSKQQELLPSPTSALKDSNRTSNDIVDYPHFKINITESGAKEYNCCINGKDKHFKTTLLISLKKHVQLKHSENWDGYCYVCKVIVTPQGAHKFKDCLQHYLDKHMDNFPLMEKETLPEVTNEPAKPDENPAPQPYINVRPIYELIPTADEAAKEVPSFPIIQSVVSLGAADPPLPSPTYPTLRQEVKSKETFKYEEAQALVMSNKHRVVLETMMARDKLVKVYKCAGRFCSFTSDSLEDALLHASTHQRIGGVDALNCSYCDFNAMGNAIDLVMHVFKEHGHCQYSCGQCFYRAAASQSVGAHATRVHGAAPAATIVLRTTMVTPNAVSEGAMLTREQAVPYYVCANAEANGKACKFRTYTPDKFCEHLQQKHSVATSYPCYICKCDVPTPSELVVHMKSHGLKLYQCTWCVLGANNESELLAHVSMVHPSKQPQAYLRIITNKEGSNELRVLPLAFLNKLKVPTEDVTPSATREIPEREAERSIDLEKLIGLTMLVEPQEPSEPAPNTEFTEHSDPDPEPIEQTAPVEPPVEQLSHLKSMLLKPSILSATPGPSQPEEQTPVVPTAAAVDPPASTSPPPRVKTEDAEPPAPLPSDVVVLDSDDDEPRQPVIDLSEEETNTAKISSDRAISTCPKCIQVCKSHSGLKKHMFYCYPNKEDGCRCPHCPYIASNRDNILQHYLDDHGAKDFANSQKRFQCGVCLVQLASVSAVKKHLRTIHKEKDFVVTSTANKSFTNVVVSPAKPERRELPKRKLSGNETTPKRRFGPQDIHMLPINPILEQLVFCAVCEFSTKVRLNMVRHLQLHAEQLPAAHSAPVNPVPHLETNEKHFDKMLNLASSSLLVARYPRHVPARRRNTCGAQGCAYTSVDEPMLRRHWEALHEGQAALHFRCVHCPTTQITDRSKPITAARVLAHLKMHDENLYACSKCNFYHYKREALEKHLTETHPNGQLMIVRESPAAAAAAAAQAQAQAQAAQNVAPTMDLKPWQCGLCEFKSMLRPEVVEHCWKVHQSKMQFRCGYCPYRASALGAVQRHLAHSHAGAKEDVLHYYYRHGQLPDETDGTPLWLKQRHKIIPTLPEVKTEDDPPEPTPATPEPPPPVNLDLVKKEVVEPASVAAESIEVLCMRFGKFCEPNGIKFKCPLCTVIYEDTREAMQSHLFEELQYRKWGCGLCNYKAFHRAGLTDHMTSEHFRQYDHIQLPIDVNKELWVAAQLDHQQAIIDKYKANLSQQKIIVERNKPVLVIQTPPTVEVVEKYSAAQLQEAFGEFGTPMHMMYCCPKCRLTFKEEQVMKDHMEVELNKIRWGCTNCSDKYQTYHEAQFHCKGHDGPSRPKEAIRDPSMRAAWVTNLIQAQKRLLQATPSEPATPTSSEPPTPEKTAPEHDNSLLVVRYEERVPTPEVLPPSRKRPAPESDDERLVIDEVGPRKRTDRPCPHCPFYSKYYQTWKEHVLKHFNLKPYTCSYCDFTSTYRQGVATHLARNHPGQPAQIKTTPIPQTPATAAIQPIQPIPILPSADEDVPKLICLHCDRSIPENEVDSHLHDNIKPDFAKKGDVVVKCCICLVLRLDVASLQEHHNLAHPDVAMNYALFKLHYDTREIHYCAHCDDTAFKFLRDLRTHHNAVHPMLLFKYTTVPYHSDDGKKKELSPPPHKRCARKSTTKLPGGKTVAKKSTTKLPYSVPSTSEDGYSYYNTKPEPLEKYANVTTLMSFCNRMMPFTLKKLSEIINIEPKVIVQDIQADNQ</sequence>
<keyword evidence="1" id="KW-0479">Metal-binding</keyword>
<feature type="region of interest" description="Disordered" evidence="6">
    <location>
        <begin position="3421"/>
        <end position="3446"/>
    </location>
</feature>
<evidence type="ECO:0000313" key="9">
    <source>
        <dbReference type="Proteomes" id="UP000249218"/>
    </source>
</evidence>
<feature type="compositionally biased region" description="Polar residues" evidence="6">
    <location>
        <begin position="938"/>
        <end position="960"/>
    </location>
</feature>
<feature type="region of interest" description="Disordered" evidence="6">
    <location>
        <begin position="1545"/>
        <end position="1682"/>
    </location>
</feature>
<keyword evidence="3 5" id="KW-0863">Zinc-finger</keyword>
<dbReference type="EMBL" id="KZ150081">
    <property type="protein sequence ID" value="PZC73872.1"/>
    <property type="molecule type" value="Genomic_DNA"/>
</dbReference>
<dbReference type="PANTHER" id="PTHR24403">
    <property type="entry name" value="ZINC FINGER PROTEIN"/>
    <property type="match status" value="1"/>
</dbReference>